<dbReference type="Proteomes" id="UP000695022">
    <property type="component" value="Unplaced"/>
</dbReference>
<dbReference type="CDD" id="cd03784">
    <property type="entry name" value="GT1_Gtf-like"/>
    <property type="match status" value="1"/>
</dbReference>
<evidence type="ECO:0000256" key="4">
    <source>
        <dbReference type="RuleBase" id="RU003718"/>
    </source>
</evidence>
<keyword evidence="5" id="KW-0472">Membrane</keyword>
<comment type="catalytic activity">
    <reaction evidence="5">
        <text>glucuronate acceptor + UDP-alpha-D-glucuronate = acceptor beta-D-glucuronoside + UDP + H(+)</text>
        <dbReference type="Rhea" id="RHEA:21032"/>
        <dbReference type="ChEBI" id="CHEBI:15378"/>
        <dbReference type="ChEBI" id="CHEBI:58052"/>
        <dbReference type="ChEBI" id="CHEBI:58223"/>
        <dbReference type="ChEBI" id="CHEBI:132367"/>
        <dbReference type="ChEBI" id="CHEBI:132368"/>
        <dbReference type="EC" id="2.4.1.17"/>
    </reaction>
</comment>
<dbReference type="RefSeq" id="XP_014669623.1">
    <property type="nucleotide sequence ID" value="XM_014814137.1"/>
</dbReference>
<comment type="similarity">
    <text evidence="1 4">Belongs to the UDP-glycosyltransferase family.</text>
</comment>
<dbReference type="PROSITE" id="PS00375">
    <property type="entry name" value="UDPGT"/>
    <property type="match status" value="1"/>
</dbReference>
<dbReference type="InterPro" id="IPR035595">
    <property type="entry name" value="UDP_glycos_trans_CS"/>
</dbReference>
<evidence type="ECO:0000256" key="1">
    <source>
        <dbReference type="ARBA" id="ARBA00009995"/>
    </source>
</evidence>
<evidence type="ECO:0000313" key="7">
    <source>
        <dbReference type="RefSeq" id="XP_014669623.1"/>
    </source>
</evidence>
<evidence type="ECO:0000256" key="5">
    <source>
        <dbReference type="RuleBase" id="RU362059"/>
    </source>
</evidence>
<dbReference type="InterPro" id="IPR050271">
    <property type="entry name" value="UDP-glycosyltransferase"/>
</dbReference>
<accession>A0ABM1EBQ2</accession>
<dbReference type="GeneID" id="106810670"/>
<dbReference type="EC" id="2.4.1.17" evidence="5"/>
<sequence length="268" mass="30310">MPNVQHIGGHLCQPAKALPQKLEAMLETSYKKVVYVSFGTLMHGRKGVDENKRFMVALRGAVTNLPYFFMIAGFNMTSPPPNVVTLGWAPQNDLLAHSKVDAFFTHGGLNGLWQTICHGTPVVVMPLFADHFRNAHLAQERGIGEMIDFHTITTESLQSAFRRVVENDAYAARMRQLSKLYHHSLPMSPDETVSFWVNYTMLYADQQAPAYTELNFLQYWLIDVIACLLVIAAFFAWLTYVVLIASISISTRVIRRCCRRSIRNIITA</sequence>
<feature type="transmembrane region" description="Helical" evidence="5">
    <location>
        <begin position="219"/>
        <end position="246"/>
    </location>
</feature>
<proteinExistence type="inferred from homology"/>
<dbReference type="PANTHER" id="PTHR48043:SF145">
    <property type="entry name" value="FI06409P-RELATED"/>
    <property type="match status" value="1"/>
</dbReference>
<keyword evidence="5" id="KW-1133">Transmembrane helix</keyword>
<dbReference type="PANTHER" id="PTHR48043">
    <property type="entry name" value="EG:EG0003.4 PROTEIN-RELATED"/>
    <property type="match status" value="1"/>
</dbReference>
<gene>
    <name evidence="7" type="primary">LOC106810670</name>
</gene>
<organism evidence="6 7">
    <name type="scientific">Priapulus caudatus</name>
    <name type="common">Priapulid worm</name>
    <dbReference type="NCBI Taxonomy" id="37621"/>
    <lineage>
        <taxon>Eukaryota</taxon>
        <taxon>Metazoa</taxon>
        <taxon>Ecdysozoa</taxon>
        <taxon>Scalidophora</taxon>
        <taxon>Priapulida</taxon>
        <taxon>Priapulimorpha</taxon>
        <taxon>Priapulimorphida</taxon>
        <taxon>Priapulidae</taxon>
        <taxon>Priapulus</taxon>
    </lineage>
</organism>
<name>A0ABM1EBQ2_PRICU</name>
<reference evidence="7" key="1">
    <citation type="submission" date="2025-08" db="UniProtKB">
        <authorList>
            <consortium name="RefSeq"/>
        </authorList>
    </citation>
    <scope>IDENTIFICATION</scope>
</reference>
<keyword evidence="3 4" id="KW-0808">Transferase</keyword>
<keyword evidence="6" id="KW-1185">Reference proteome</keyword>
<evidence type="ECO:0000313" key="6">
    <source>
        <dbReference type="Proteomes" id="UP000695022"/>
    </source>
</evidence>
<protein>
    <recommendedName>
        <fullName evidence="5">UDP-glucuronosyltransferase</fullName>
        <ecNumber evidence="5">2.4.1.17</ecNumber>
    </recommendedName>
</protein>
<dbReference type="SUPFAM" id="SSF53756">
    <property type="entry name" value="UDP-Glycosyltransferase/glycogen phosphorylase"/>
    <property type="match status" value="1"/>
</dbReference>
<dbReference type="InterPro" id="IPR002213">
    <property type="entry name" value="UDP_glucos_trans"/>
</dbReference>
<comment type="subcellular location">
    <subcellularLocation>
        <location evidence="5">Membrane</location>
        <topology evidence="5">Single-pass membrane protein</topology>
    </subcellularLocation>
</comment>
<evidence type="ECO:0000256" key="3">
    <source>
        <dbReference type="ARBA" id="ARBA00022679"/>
    </source>
</evidence>
<keyword evidence="2 4" id="KW-0328">Glycosyltransferase</keyword>
<evidence type="ECO:0000256" key="2">
    <source>
        <dbReference type="ARBA" id="ARBA00022676"/>
    </source>
</evidence>
<keyword evidence="5" id="KW-0812">Transmembrane</keyword>
<dbReference type="Pfam" id="PF00201">
    <property type="entry name" value="UDPGT"/>
    <property type="match status" value="1"/>
</dbReference>
<dbReference type="Gene3D" id="3.40.50.2000">
    <property type="entry name" value="Glycogen Phosphorylase B"/>
    <property type="match status" value="1"/>
</dbReference>